<evidence type="ECO:0000313" key="4">
    <source>
        <dbReference type="Proteomes" id="UP000005143"/>
    </source>
</evidence>
<evidence type="ECO:0000313" key="3">
    <source>
        <dbReference type="EMBL" id="EHN10561.1"/>
    </source>
</evidence>
<dbReference type="PATRIC" id="fig|1097667.3.peg.2561"/>
<dbReference type="InterPro" id="IPR027417">
    <property type="entry name" value="P-loop_NTPase"/>
</dbReference>
<dbReference type="Proteomes" id="UP000005143">
    <property type="component" value="Unassembled WGS sequence"/>
</dbReference>
<dbReference type="SUPFAM" id="SSF56731">
    <property type="entry name" value="DNA primase core"/>
    <property type="match status" value="1"/>
</dbReference>
<dbReference type="SUPFAM" id="SSF52540">
    <property type="entry name" value="P-loop containing nucleoside triphosphate hydrolases"/>
    <property type="match status" value="1"/>
</dbReference>
<evidence type="ECO:0000259" key="2">
    <source>
        <dbReference type="SMART" id="SM00493"/>
    </source>
</evidence>
<dbReference type="Gene3D" id="3.40.1360.10">
    <property type="match status" value="1"/>
</dbReference>
<dbReference type="InterPro" id="IPR034154">
    <property type="entry name" value="TOPRIM_DnaG/twinkle"/>
</dbReference>
<comment type="caution">
    <text evidence="3">The sequence shown here is derived from an EMBL/GenBank/DDBJ whole genome shotgun (WGS) entry which is preliminary data.</text>
</comment>
<name>H0E6X9_9ACTN</name>
<feature type="compositionally biased region" description="Basic residues" evidence="1">
    <location>
        <begin position="104"/>
        <end position="113"/>
    </location>
</feature>
<accession>H0E6X9</accession>
<keyword evidence="4" id="KW-1185">Reference proteome</keyword>
<dbReference type="AlphaFoldDB" id="H0E6X9"/>
<dbReference type="EMBL" id="AGUD01000212">
    <property type="protein sequence ID" value="EHN10561.1"/>
    <property type="molecule type" value="Genomic_DNA"/>
</dbReference>
<organism evidence="3 4">
    <name type="scientific">Patulibacter medicamentivorans</name>
    <dbReference type="NCBI Taxonomy" id="1097667"/>
    <lineage>
        <taxon>Bacteria</taxon>
        <taxon>Bacillati</taxon>
        <taxon>Actinomycetota</taxon>
        <taxon>Thermoleophilia</taxon>
        <taxon>Solirubrobacterales</taxon>
        <taxon>Patulibacteraceae</taxon>
        <taxon>Patulibacter</taxon>
    </lineage>
</organism>
<dbReference type="InterPro" id="IPR006171">
    <property type="entry name" value="TOPRIM_dom"/>
</dbReference>
<gene>
    <name evidence="3" type="ORF">PAI11_25800</name>
</gene>
<dbReference type="Pfam" id="PF13662">
    <property type="entry name" value="Toprim_4"/>
    <property type="match status" value="1"/>
</dbReference>
<reference evidence="3 4" key="1">
    <citation type="journal article" date="2013" name="Biodegradation">
        <title>Quantitative proteomic analysis of ibuprofen-degrading Patulibacter sp. strain I11.</title>
        <authorList>
            <person name="Almeida B."/>
            <person name="Kjeldal H."/>
            <person name="Lolas I."/>
            <person name="Knudsen A.D."/>
            <person name="Carvalho G."/>
            <person name="Nielsen K.L."/>
            <person name="Barreto Crespo M.T."/>
            <person name="Stensballe A."/>
            <person name="Nielsen J.L."/>
        </authorList>
    </citation>
    <scope>NUCLEOTIDE SEQUENCE [LARGE SCALE GENOMIC DNA]</scope>
    <source>
        <strain evidence="3 4">I11</strain>
    </source>
</reference>
<protein>
    <recommendedName>
        <fullName evidence="2">Toprim domain-containing protein</fullName>
    </recommendedName>
</protein>
<feature type="region of interest" description="Disordered" evidence="1">
    <location>
        <begin position="91"/>
        <end position="123"/>
    </location>
</feature>
<dbReference type="Gene3D" id="3.40.50.300">
    <property type="entry name" value="P-loop containing nucleotide triphosphate hydrolases"/>
    <property type="match status" value="1"/>
</dbReference>
<dbReference type="SMART" id="SM00493">
    <property type="entry name" value="TOPRIM"/>
    <property type="match status" value="1"/>
</dbReference>
<sequence length="768" mass="83971">MGCLGFGFESETPARSSRRIDVQYLVWRRVSRKRSSVHVARGCRLSRCHRAVDAPGRCRATLAVRQGRSARSVRCGRPGCVYRVAARRVGQHSVSDKNAGRSGKAAKRRKKKTPSATRNEQTGETASACYEYVGSGGERVGRVVRRADPKRFFQERWDSVGERYAPGLNGAELPLFRLPAVRKAVSAGEEVYVVEGEKDVLAAERAGVVATTNPGGAGKWQPRHTEALRDAKKVVIVVDRDVAGKSHARHVASELGRMGVPTRVVRPRPMQKGADLSDHLSAGYSLDDLRPIRLKAGADAAPEQRGEEGAKERPLPAVVQLLIQRSDGKARATGKGWQVICPAHADQEPSLSVGLGDSKPVVVHCHAGCHLNDIADALGVDPREFSRPLPGDAREQEVERLVEQLEVRREAERRIAFGATGIAVELPPLGETLADALEAIPAEPPWAIEGLLPEDGNAVLAAQFKVGKTTMLQDLVAAWVDGRRFLGRFKMRPLTGRIAVVDYEMGTLQGLSWWRRLGIENPKKVVAPVFLRGQQLNLADPVMRAALVEWLRGSEVEVLILDPAARAMRPTVEDENSNSQVGIWTDLVDEVKRLAGVREVIVATHLGKSGNSTRGASRLSDWPDALWSLANKAGGRYFSAEGRDVHVPETRLVFNKDLRRLSTDCSDALVSTVRKTLLRDGDANAREAVRAVAEAGEKPAPRAVRIGIQGNKQAQQAALRDATARGLVEQRYRKDDALVRPEDGRRPNEGRYWLVTEAGHQMLAADAE</sequence>
<dbReference type="CDD" id="cd01029">
    <property type="entry name" value="TOPRIM_primases"/>
    <property type="match status" value="1"/>
</dbReference>
<dbReference type="Pfam" id="PF13481">
    <property type="entry name" value="AAA_25"/>
    <property type="match status" value="1"/>
</dbReference>
<feature type="domain" description="Toprim" evidence="2">
    <location>
        <begin position="189"/>
        <end position="260"/>
    </location>
</feature>
<evidence type="ECO:0000256" key="1">
    <source>
        <dbReference type="SAM" id="MobiDB-lite"/>
    </source>
</evidence>
<proteinExistence type="predicted"/>